<feature type="transmembrane region" description="Helical" evidence="1">
    <location>
        <begin position="6"/>
        <end position="28"/>
    </location>
</feature>
<feature type="transmembrane region" description="Helical" evidence="1">
    <location>
        <begin position="89"/>
        <end position="105"/>
    </location>
</feature>
<name>A0A7C9HS15_9DEIO</name>
<keyword evidence="1" id="KW-1133">Transmembrane helix</keyword>
<reference evidence="2 3" key="1">
    <citation type="submission" date="2019-12" db="EMBL/GenBank/DDBJ databases">
        <title>Deinococcus sp. HMF7620 Genome sequencing and assembly.</title>
        <authorList>
            <person name="Kang H."/>
            <person name="Kim H."/>
            <person name="Joh K."/>
        </authorList>
    </citation>
    <scope>NUCLEOTIDE SEQUENCE [LARGE SCALE GENOMIC DNA]</scope>
    <source>
        <strain evidence="2 3">HMF7620</strain>
    </source>
</reference>
<comment type="caution">
    <text evidence="2">The sequence shown here is derived from an EMBL/GenBank/DDBJ whole genome shotgun (WGS) entry which is preliminary data.</text>
</comment>
<accession>A0A7C9HS15</accession>
<gene>
    <name evidence="2" type="ORF">GO986_11685</name>
</gene>
<keyword evidence="3" id="KW-1185">Reference proteome</keyword>
<evidence type="ECO:0008006" key="4">
    <source>
        <dbReference type="Google" id="ProtNLM"/>
    </source>
</evidence>
<dbReference type="AlphaFoldDB" id="A0A7C9HS15"/>
<sequence>MAFLYAALLTIHNLNRWVVLLTGVWALVASLRGRSAGRPFGPAARRTVVAFMGSLHLQVVLGLMLFAFLGMQNVPVFAGAPRASFQWEHLGLGLLAAVFATLASSQSRKATTDTARFQAAALWSGLALLTVLLAIPWWRPLLRFFGV</sequence>
<feature type="transmembrane region" description="Helical" evidence="1">
    <location>
        <begin position="117"/>
        <end position="138"/>
    </location>
</feature>
<protein>
    <recommendedName>
        <fullName evidence="4">Cytochrome B</fullName>
    </recommendedName>
</protein>
<organism evidence="2 3">
    <name type="scientific">Deinococcus arboris</name>
    <dbReference type="NCBI Taxonomy" id="2682977"/>
    <lineage>
        <taxon>Bacteria</taxon>
        <taxon>Thermotogati</taxon>
        <taxon>Deinococcota</taxon>
        <taxon>Deinococci</taxon>
        <taxon>Deinococcales</taxon>
        <taxon>Deinococcaceae</taxon>
        <taxon>Deinococcus</taxon>
    </lineage>
</organism>
<evidence type="ECO:0000313" key="3">
    <source>
        <dbReference type="Proteomes" id="UP000483286"/>
    </source>
</evidence>
<evidence type="ECO:0000256" key="1">
    <source>
        <dbReference type="SAM" id="Phobius"/>
    </source>
</evidence>
<keyword evidence="1" id="KW-0472">Membrane</keyword>
<dbReference type="Proteomes" id="UP000483286">
    <property type="component" value="Unassembled WGS sequence"/>
</dbReference>
<evidence type="ECO:0000313" key="2">
    <source>
        <dbReference type="EMBL" id="MVN87429.1"/>
    </source>
</evidence>
<keyword evidence="1" id="KW-0812">Transmembrane</keyword>
<dbReference type="RefSeq" id="WP_157459477.1">
    <property type="nucleotide sequence ID" value="NZ_WQLB01000014.1"/>
</dbReference>
<proteinExistence type="predicted"/>
<dbReference type="EMBL" id="WQLB01000014">
    <property type="protein sequence ID" value="MVN87429.1"/>
    <property type="molecule type" value="Genomic_DNA"/>
</dbReference>
<feature type="transmembrane region" description="Helical" evidence="1">
    <location>
        <begin position="48"/>
        <end position="69"/>
    </location>
</feature>